<evidence type="ECO:0000256" key="1">
    <source>
        <dbReference type="SAM" id="MobiDB-lite"/>
    </source>
</evidence>
<name>A0AAE1BCY0_9GAST</name>
<gene>
    <name evidence="2" type="ORF">RRG08_066230</name>
</gene>
<comment type="caution">
    <text evidence="2">The sequence shown here is derived from an EMBL/GenBank/DDBJ whole genome shotgun (WGS) entry which is preliminary data.</text>
</comment>
<dbReference type="AlphaFoldDB" id="A0AAE1BCY0"/>
<reference evidence="2" key="1">
    <citation type="journal article" date="2023" name="G3 (Bethesda)">
        <title>A reference genome for the long-term kleptoplast-retaining sea slug Elysia crispata morphotype clarki.</title>
        <authorList>
            <person name="Eastman K.E."/>
            <person name="Pendleton A.L."/>
            <person name="Shaikh M.A."/>
            <person name="Suttiyut T."/>
            <person name="Ogas R."/>
            <person name="Tomko P."/>
            <person name="Gavelis G."/>
            <person name="Widhalm J.R."/>
            <person name="Wisecaver J.H."/>
        </authorList>
    </citation>
    <scope>NUCLEOTIDE SEQUENCE</scope>
    <source>
        <strain evidence="2">ECLA1</strain>
    </source>
</reference>
<proteinExistence type="predicted"/>
<dbReference type="Proteomes" id="UP001283361">
    <property type="component" value="Unassembled WGS sequence"/>
</dbReference>
<dbReference type="EMBL" id="JAWDGP010000067">
    <property type="protein sequence ID" value="KAK3803994.1"/>
    <property type="molecule type" value="Genomic_DNA"/>
</dbReference>
<evidence type="ECO:0000313" key="2">
    <source>
        <dbReference type="EMBL" id="KAK3803994.1"/>
    </source>
</evidence>
<feature type="region of interest" description="Disordered" evidence="1">
    <location>
        <begin position="1"/>
        <end position="59"/>
    </location>
</feature>
<organism evidence="2 3">
    <name type="scientific">Elysia crispata</name>
    <name type="common">lettuce slug</name>
    <dbReference type="NCBI Taxonomy" id="231223"/>
    <lineage>
        <taxon>Eukaryota</taxon>
        <taxon>Metazoa</taxon>
        <taxon>Spiralia</taxon>
        <taxon>Lophotrochozoa</taxon>
        <taxon>Mollusca</taxon>
        <taxon>Gastropoda</taxon>
        <taxon>Heterobranchia</taxon>
        <taxon>Euthyneura</taxon>
        <taxon>Panpulmonata</taxon>
        <taxon>Sacoglossa</taxon>
        <taxon>Placobranchoidea</taxon>
        <taxon>Plakobranchidae</taxon>
        <taxon>Elysia</taxon>
    </lineage>
</organism>
<feature type="compositionally biased region" description="Basic and acidic residues" evidence="1">
    <location>
        <begin position="34"/>
        <end position="45"/>
    </location>
</feature>
<protein>
    <submittedName>
        <fullName evidence="2">Uncharacterized protein</fullName>
    </submittedName>
</protein>
<evidence type="ECO:0000313" key="3">
    <source>
        <dbReference type="Proteomes" id="UP001283361"/>
    </source>
</evidence>
<sequence length="211" mass="22992">MTRGVTQVGSVRGDKPNNALSVDNKRIISRRVASRHDRNEAEREAPLIPPPQGRVESGGRSGMLWPARPARLWSVDCGAPGSSSNTGAPPALSRASWLDRADESGWLESLCQIVSRSGYNYHSDRLTARIFSGGCNSVRFTSKKQKFAFFRKDSSRIGYVCKSLGSASPHLSESSSRQETLAASWPVPYALVGITHINRTQSSRAKNLYGG</sequence>
<accession>A0AAE1BCY0</accession>
<keyword evidence="3" id="KW-1185">Reference proteome</keyword>